<evidence type="ECO:0000256" key="4">
    <source>
        <dbReference type="ARBA" id="ARBA00023017"/>
    </source>
</evidence>
<dbReference type="Pfam" id="PF04912">
    <property type="entry name" value="Dynamitin"/>
    <property type="match status" value="1"/>
</dbReference>
<accession>A0ABY6L4H0</accession>
<evidence type="ECO:0000256" key="1">
    <source>
        <dbReference type="ARBA" id="ARBA00004496"/>
    </source>
</evidence>
<evidence type="ECO:0000256" key="2">
    <source>
        <dbReference type="ARBA" id="ARBA00006176"/>
    </source>
</evidence>
<dbReference type="PANTHER" id="PTHR15346">
    <property type="entry name" value="DYNACTIN SUBUNIT"/>
    <property type="match status" value="1"/>
</dbReference>
<organism evidence="5 6">
    <name type="scientific">Cordylochernes scorpioides</name>
    <dbReference type="NCBI Taxonomy" id="51811"/>
    <lineage>
        <taxon>Eukaryota</taxon>
        <taxon>Metazoa</taxon>
        <taxon>Ecdysozoa</taxon>
        <taxon>Arthropoda</taxon>
        <taxon>Chelicerata</taxon>
        <taxon>Arachnida</taxon>
        <taxon>Pseudoscorpiones</taxon>
        <taxon>Cheliferoidea</taxon>
        <taxon>Chernetidae</taxon>
        <taxon>Cordylochernes</taxon>
    </lineage>
</organism>
<evidence type="ECO:0000313" key="5">
    <source>
        <dbReference type="EMBL" id="UYV75181.1"/>
    </source>
</evidence>
<gene>
    <name evidence="5" type="ORF">LAZ67_12002781</name>
</gene>
<dbReference type="EMBL" id="CP092874">
    <property type="protein sequence ID" value="UYV75181.1"/>
    <property type="molecule type" value="Genomic_DNA"/>
</dbReference>
<keyword evidence="4" id="KW-0243">Dynein</keyword>
<evidence type="ECO:0000256" key="3">
    <source>
        <dbReference type="ARBA" id="ARBA00022490"/>
    </source>
</evidence>
<keyword evidence="3" id="KW-0963">Cytoplasm</keyword>
<proteinExistence type="inferred from homology"/>
<dbReference type="InterPro" id="IPR028133">
    <property type="entry name" value="Dynamitin"/>
</dbReference>
<protein>
    <submittedName>
        <fullName evidence="5">DCTN2</fullName>
    </submittedName>
</protein>
<comment type="subcellular location">
    <subcellularLocation>
        <location evidence="1">Cytoplasm</location>
    </subcellularLocation>
</comment>
<keyword evidence="6" id="KW-1185">Reference proteome</keyword>
<evidence type="ECO:0000313" key="6">
    <source>
        <dbReference type="Proteomes" id="UP001235939"/>
    </source>
</evidence>
<dbReference type="Proteomes" id="UP001235939">
    <property type="component" value="Chromosome 12"/>
</dbReference>
<comment type="similarity">
    <text evidence="2">Belongs to the dynactin subunit 2 family.</text>
</comment>
<reference evidence="5 6" key="1">
    <citation type="submission" date="2022-01" db="EMBL/GenBank/DDBJ databases">
        <title>A chromosomal length assembly of Cordylochernes scorpioides.</title>
        <authorList>
            <person name="Zeh D."/>
            <person name="Zeh J."/>
        </authorList>
    </citation>
    <scope>NUCLEOTIDE SEQUENCE [LARGE SCALE GENOMIC DNA]</scope>
    <source>
        <strain evidence="5">IN4F17</strain>
        <tissue evidence="5">Whole Body</tissue>
    </source>
</reference>
<sequence>MLSISDVQSSSWVHSTVPTVLRALLSQIENVKENLSNLNISSGDTEVPDNSVLSYELYLKPQLAAKSVDPYKVGDFSKSYMSSLLFLSQVVHLEERIKKLETILGHDSNKLKLTCIVWMQSALTTQTNDKSIVAAINILSARTALLDPSNLEQLEGRLGALQQRLATVASSRTTEEAMGGRVSELYDLAKRADTLGANVPGLLDHLLAVKDLHVQALQFSKALTHLDTSQQQMSASLQRSEKLLNEVQKSTVSNLETIQNNISNLEKRLAALK</sequence>
<name>A0ABY6L4H0_9ARAC</name>